<proteinExistence type="predicted"/>
<evidence type="ECO:0000313" key="1">
    <source>
        <dbReference type="EMBL" id="GFN92671.1"/>
    </source>
</evidence>
<name>A0AAV3ZBP5_9GAST</name>
<gene>
    <name evidence="1" type="ORF">PoB_001917700</name>
</gene>
<dbReference type="Proteomes" id="UP000735302">
    <property type="component" value="Unassembled WGS sequence"/>
</dbReference>
<organism evidence="1 2">
    <name type="scientific">Plakobranchus ocellatus</name>
    <dbReference type="NCBI Taxonomy" id="259542"/>
    <lineage>
        <taxon>Eukaryota</taxon>
        <taxon>Metazoa</taxon>
        <taxon>Spiralia</taxon>
        <taxon>Lophotrochozoa</taxon>
        <taxon>Mollusca</taxon>
        <taxon>Gastropoda</taxon>
        <taxon>Heterobranchia</taxon>
        <taxon>Euthyneura</taxon>
        <taxon>Panpulmonata</taxon>
        <taxon>Sacoglossa</taxon>
        <taxon>Placobranchoidea</taxon>
        <taxon>Plakobranchidae</taxon>
        <taxon>Plakobranchus</taxon>
    </lineage>
</organism>
<keyword evidence="2" id="KW-1185">Reference proteome</keyword>
<comment type="caution">
    <text evidence="1">The sequence shown here is derived from an EMBL/GenBank/DDBJ whole genome shotgun (WGS) entry which is preliminary data.</text>
</comment>
<reference evidence="1 2" key="1">
    <citation type="journal article" date="2021" name="Elife">
        <title>Chloroplast acquisition without the gene transfer in kleptoplastic sea slugs, Plakobranchus ocellatus.</title>
        <authorList>
            <person name="Maeda T."/>
            <person name="Takahashi S."/>
            <person name="Yoshida T."/>
            <person name="Shimamura S."/>
            <person name="Takaki Y."/>
            <person name="Nagai Y."/>
            <person name="Toyoda A."/>
            <person name="Suzuki Y."/>
            <person name="Arimoto A."/>
            <person name="Ishii H."/>
            <person name="Satoh N."/>
            <person name="Nishiyama T."/>
            <person name="Hasebe M."/>
            <person name="Maruyama T."/>
            <person name="Minagawa J."/>
            <person name="Obokata J."/>
            <person name="Shigenobu S."/>
        </authorList>
    </citation>
    <scope>NUCLEOTIDE SEQUENCE [LARGE SCALE GENOMIC DNA]</scope>
</reference>
<dbReference type="EMBL" id="BLXT01002262">
    <property type="protein sequence ID" value="GFN92671.1"/>
    <property type="molecule type" value="Genomic_DNA"/>
</dbReference>
<evidence type="ECO:0000313" key="2">
    <source>
        <dbReference type="Proteomes" id="UP000735302"/>
    </source>
</evidence>
<accession>A0AAV3ZBP5</accession>
<dbReference type="AlphaFoldDB" id="A0AAV3ZBP5"/>
<protein>
    <submittedName>
        <fullName evidence="1">Uncharacterized protein</fullName>
    </submittedName>
</protein>
<feature type="non-terminal residue" evidence="1">
    <location>
        <position position="52"/>
    </location>
</feature>
<sequence>MLASPVLRVRRESEAVLEIRGVREPKDYKESLDFVASLVMMESRVHLVSQDY</sequence>